<keyword evidence="3" id="KW-0238">DNA-binding</keyword>
<accession>A0ABT3HIP8</accession>
<dbReference type="PANTHER" id="PTHR30121">
    <property type="entry name" value="UNCHARACTERIZED PROTEIN YJGR-RELATED"/>
    <property type="match status" value="1"/>
</dbReference>
<organism evidence="3 4">
    <name type="scientific">Chryseobacterium oryctis</name>
    <dbReference type="NCBI Taxonomy" id="2952618"/>
    <lineage>
        <taxon>Bacteria</taxon>
        <taxon>Pseudomonadati</taxon>
        <taxon>Bacteroidota</taxon>
        <taxon>Flavobacteriia</taxon>
        <taxon>Flavobacteriales</taxon>
        <taxon>Weeksellaceae</taxon>
        <taxon>Chryseobacterium group</taxon>
        <taxon>Chryseobacterium</taxon>
    </lineage>
</organism>
<dbReference type="EMBL" id="JAPDHV010000001">
    <property type="protein sequence ID" value="MCW3159666.1"/>
    <property type="molecule type" value="Genomic_DNA"/>
</dbReference>
<dbReference type="RefSeq" id="WP_264741643.1">
    <property type="nucleotide sequence ID" value="NZ_JAPDHV010000001.1"/>
</dbReference>
<reference evidence="3" key="1">
    <citation type="submission" date="2022-10" db="EMBL/GenBank/DDBJ databases">
        <title>Chryseobacterium babae sp. nov. isolated from the gut of the beetle Oryctes rhinoceros, and Chryseobacterium kimseyorum sp. nov., isolated from a stick insect rearing cage.</title>
        <authorList>
            <person name="Shelomi M."/>
            <person name="Han C.-J."/>
            <person name="Chen W.-M."/>
            <person name="Chen H.-K."/>
            <person name="Liaw S.-J."/>
            <person name="Muhle E."/>
            <person name="Clermont D."/>
        </authorList>
    </citation>
    <scope>NUCLEOTIDE SEQUENCE</scope>
    <source>
        <strain evidence="3">WLa1L2M3</strain>
    </source>
</reference>
<dbReference type="Gene3D" id="3.40.50.300">
    <property type="entry name" value="P-loop containing nucleotide triphosphate hydrolases"/>
    <property type="match status" value="2"/>
</dbReference>
<dbReference type="SUPFAM" id="SSF52540">
    <property type="entry name" value="P-loop containing nucleoside triphosphate hydrolases"/>
    <property type="match status" value="1"/>
</dbReference>
<evidence type="ECO:0000313" key="3">
    <source>
        <dbReference type="EMBL" id="MCW3159666.1"/>
    </source>
</evidence>
<gene>
    <name evidence="3" type="ORF">OH806_00035</name>
</gene>
<feature type="region of interest" description="Disordered" evidence="1">
    <location>
        <begin position="552"/>
        <end position="610"/>
    </location>
</feature>
<dbReference type="Proteomes" id="UP001163719">
    <property type="component" value="Unassembled WGS sequence"/>
</dbReference>
<dbReference type="PANTHER" id="PTHR30121:SF6">
    <property type="entry name" value="SLR6007 PROTEIN"/>
    <property type="match status" value="1"/>
</dbReference>
<evidence type="ECO:0000256" key="1">
    <source>
        <dbReference type="SAM" id="MobiDB-lite"/>
    </source>
</evidence>
<dbReference type="InterPro" id="IPR051162">
    <property type="entry name" value="T4SS_component"/>
</dbReference>
<dbReference type="GO" id="GO:0003677">
    <property type="term" value="F:DNA binding"/>
    <property type="evidence" value="ECO:0007669"/>
    <property type="project" value="UniProtKB-KW"/>
</dbReference>
<evidence type="ECO:0000259" key="2">
    <source>
        <dbReference type="Pfam" id="PF01935"/>
    </source>
</evidence>
<keyword evidence="4" id="KW-1185">Reference proteome</keyword>
<dbReference type="InterPro" id="IPR027417">
    <property type="entry name" value="P-loop_NTPase"/>
</dbReference>
<sequence length="610" mass="69824">MNIEDVQHWNTNASLWKITDYSTIEVGNYILGEFPEIREGLLVKHIIKTDTMLEKLPIDSPQYLIRLKTRFISFAEYLSLLESHLPTSGTNSGKAYSKISVHAKQYFELLKKSKYSSLLFDTADHEKNYLELFKLFLPHAKDFFFSGRPVPLKLKDLERHAVITGKSGSGKTELMKALFMQIQKHTHEKQQASLVFLDVHGDVTESLLTLRLNQQKPERLIYIEPSFSRDKVPSINPFYHKISDPVTADLMCQQFCKAFMELMGDAGLSLHMEVLLKPCLYVLMSNGNFGLSNLLDFFDDNRNEELIELGKKSSHHTYRVFFESAFSNKKYALTKLSIYSRLQSLLNHYVFYQMLNGKPTIDWEKALNEGKVILINLSKGKIGEQSSKALGKLIAATLLSITLKRAFQPESKRKKTFLFVDEFHNFASETFETIFSESRKYCLFLVCASQAMTQFPVSLRDMILNCTAVKLLGINGMPALKAQAGDFGLSYSQLQELEPYYFYLKVDHYKTLKIKSPDFLLKHPKHYFLLPKEIKSLKEYCLNQSGAYRPADTTVSELSKNNLPEKQTAPEKKEPEPSSSSYEGTPSQTKKIPTKNESSPKEGIPVKYKL</sequence>
<evidence type="ECO:0000313" key="4">
    <source>
        <dbReference type="Proteomes" id="UP001163719"/>
    </source>
</evidence>
<feature type="compositionally biased region" description="Polar residues" evidence="1">
    <location>
        <begin position="582"/>
        <end position="597"/>
    </location>
</feature>
<dbReference type="InterPro" id="IPR002789">
    <property type="entry name" value="HerA_central"/>
</dbReference>
<comment type="caution">
    <text evidence="3">The sequence shown here is derived from an EMBL/GenBank/DDBJ whole genome shotgun (WGS) entry which is preliminary data.</text>
</comment>
<dbReference type="Pfam" id="PF01935">
    <property type="entry name" value="DUF87"/>
    <property type="match status" value="1"/>
</dbReference>
<proteinExistence type="predicted"/>
<name>A0ABT3HIP8_9FLAO</name>
<protein>
    <submittedName>
        <fullName evidence="3">Type IV secretion system DNA-binding domain-containing protein</fullName>
    </submittedName>
</protein>
<feature type="compositionally biased region" description="Polar residues" evidence="1">
    <location>
        <begin position="553"/>
        <end position="565"/>
    </location>
</feature>
<dbReference type="CDD" id="cd01127">
    <property type="entry name" value="TrwB_TraG_TraD_VirD4"/>
    <property type="match status" value="1"/>
</dbReference>
<feature type="domain" description="Helicase HerA central" evidence="2">
    <location>
        <begin position="148"/>
        <end position="386"/>
    </location>
</feature>